<evidence type="ECO:0000313" key="2">
    <source>
        <dbReference type="EMBL" id="XCH27943.1"/>
    </source>
</evidence>
<feature type="domain" description="Thioredoxin-like fold" evidence="1">
    <location>
        <begin position="2"/>
        <end position="94"/>
    </location>
</feature>
<reference evidence="2" key="1">
    <citation type="submission" date="2024-06" db="EMBL/GenBank/DDBJ databases">
        <title>Sequencing and assembly of the genome of Dyadobacter sp. strain 676, a symbiont of Cyamopsis tetragonoloba.</title>
        <authorList>
            <person name="Guro P."/>
            <person name="Sazanova A."/>
            <person name="Kuznetsova I."/>
            <person name="Belimov A."/>
            <person name="Safronova V."/>
        </authorList>
    </citation>
    <scope>NUCLEOTIDE SEQUENCE</scope>
    <source>
        <strain evidence="2">676</strain>
    </source>
</reference>
<dbReference type="AlphaFoldDB" id="A0AAU8FWU4"/>
<dbReference type="RefSeq" id="WP_353723179.1">
    <property type="nucleotide sequence ID" value="NZ_CP159289.1"/>
</dbReference>
<dbReference type="SUPFAM" id="SSF52833">
    <property type="entry name" value="Thioredoxin-like"/>
    <property type="match status" value="1"/>
</dbReference>
<gene>
    <name evidence="2" type="ORF">ABV298_12805</name>
</gene>
<name>A0AAU8FWU4_9BACT</name>
<accession>A0AAU8FWU4</accession>
<organism evidence="2">
    <name type="scientific">Dyadobacter sp. 676</name>
    <dbReference type="NCBI Taxonomy" id="3088362"/>
    <lineage>
        <taxon>Bacteria</taxon>
        <taxon>Pseudomonadati</taxon>
        <taxon>Bacteroidota</taxon>
        <taxon>Cytophagia</taxon>
        <taxon>Cytophagales</taxon>
        <taxon>Spirosomataceae</taxon>
        <taxon>Dyadobacter</taxon>
    </lineage>
</organism>
<protein>
    <submittedName>
        <fullName evidence="2">Thioredoxin domain-containing protein</fullName>
    </submittedName>
</protein>
<dbReference type="Pfam" id="PF13462">
    <property type="entry name" value="Thioredoxin_4"/>
    <property type="match status" value="1"/>
</dbReference>
<proteinExistence type="predicted"/>
<dbReference type="InterPro" id="IPR036249">
    <property type="entry name" value="Thioredoxin-like_sf"/>
</dbReference>
<sequence length="99" mass="11205">MAECTGEQGKFWETYRELFKSNGSETADVGAIAKNVGLDIEKCNRCISSFDDSKMLENFRRLNDLKLNGTPTILINNRIYFGELTLDALSQHIDQIAKQ</sequence>
<evidence type="ECO:0000259" key="1">
    <source>
        <dbReference type="Pfam" id="PF13462"/>
    </source>
</evidence>
<dbReference type="Gene3D" id="3.40.30.10">
    <property type="entry name" value="Glutaredoxin"/>
    <property type="match status" value="1"/>
</dbReference>
<dbReference type="EMBL" id="CP159289">
    <property type="protein sequence ID" value="XCH27943.1"/>
    <property type="molecule type" value="Genomic_DNA"/>
</dbReference>
<dbReference type="InterPro" id="IPR012336">
    <property type="entry name" value="Thioredoxin-like_fold"/>
</dbReference>